<dbReference type="AlphaFoldDB" id="A0A2G8LCR9"/>
<evidence type="ECO:0000256" key="5">
    <source>
        <dbReference type="SAM" id="MobiDB-lite"/>
    </source>
</evidence>
<evidence type="ECO:0000256" key="1">
    <source>
        <dbReference type="ARBA" id="ARBA00004141"/>
    </source>
</evidence>
<feature type="transmembrane region" description="Helical" evidence="6">
    <location>
        <begin position="73"/>
        <end position="100"/>
    </location>
</feature>
<evidence type="ECO:0000313" key="8">
    <source>
        <dbReference type="Proteomes" id="UP000230750"/>
    </source>
</evidence>
<feature type="transmembrane region" description="Helical" evidence="6">
    <location>
        <begin position="112"/>
        <end position="139"/>
    </location>
</feature>
<accession>A0A2G8LCR9</accession>
<proteinExistence type="predicted"/>
<keyword evidence="2 6" id="KW-0812">Transmembrane</keyword>
<keyword evidence="4 6" id="KW-0472">Membrane</keyword>
<keyword evidence="3 6" id="KW-1133">Transmembrane helix</keyword>
<comment type="subcellular location">
    <subcellularLocation>
        <location evidence="1">Membrane</location>
        <topology evidence="1">Multi-pass membrane protein</topology>
    </subcellularLocation>
</comment>
<dbReference type="GO" id="GO:0005886">
    <property type="term" value="C:plasma membrane"/>
    <property type="evidence" value="ECO:0007669"/>
    <property type="project" value="TreeGrafter"/>
</dbReference>
<dbReference type="PANTHER" id="PTHR19282">
    <property type="entry name" value="TETRASPANIN"/>
    <property type="match status" value="1"/>
</dbReference>
<dbReference type="InterPro" id="IPR018499">
    <property type="entry name" value="Tetraspanin/Peripherin"/>
</dbReference>
<dbReference type="Pfam" id="PF00335">
    <property type="entry name" value="Tetraspanin"/>
    <property type="match status" value="1"/>
</dbReference>
<feature type="transmembrane region" description="Helical" evidence="6">
    <location>
        <begin position="253"/>
        <end position="280"/>
    </location>
</feature>
<keyword evidence="8" id="KW-1185">Reference proteome</keyword>
<sequence length="358" mass="39924">MASPQISVTSQRQLLRESTSTDSDLQDQRDRSCSKYSSFFFNFMLLLVAFLTGGVSLWTWIEVNKLPGREGILLAMGPLFLACLVTPAVECAVAVIGVLFGLYGVQYRRRGILFLHFSLVLISSLTAVIFAIVTAFSLLMTENISSTIETSIDTAYGVYGADDVTADIDILQTELTCCGSVSYDSWADSEWLELERLAHFQGEVIPNLPPSCCLLHPNSTRNNLYPINLKACQGIDRPIPNEFMYQMGCLNDVMATVVPFLIVIAVSQVCLFVMEILVIVNSIIVLHHIRADDPLEMRESEYIAKLYNSMYEKYGGNVSLNIQKGTTKKIRVDSPSAFENLVYTDMYDRNLPIATSRL</sequence>
<evidence type="ECO:0000256" key="2">
    <source>
        <dbReference type="ARBA" id="ARBA00022692"/>
    </source>
</evidence>
<protein>
    <recommendedName>
        <fullName evidence="9">Tetraspanin</fullName>
    </recommendedName>
</protein>
<feature type="compositionally biased region" description="Polar residues" evidence="5">
    <location>
        <begin position="1"/>
        <end position="23"/>
    </location>
</feature>
<gene>
    <name evidence="7" type="ORF">BSL78_05093</name>
</gene>
<feature type="transmembrane region" description="Helical" evidence="6">
    <location>
        <begin position="39"/>
        <end position="61"/>
    </location>
</feature>
<evidence type="ECO:0000256" key="3">
    <source>
        <dbReference type="ARBA" id="ARBA00022989"/>
    </source>
</evidence>
<organism evidence="7 8">
    <name type="scientific">Stichopus japonicus</name>
    <name type="common">Sea cucumber</name>
    <dbReference type="NCBI Taxonomy" id="307972"/>
    <lineage>
        <taxon>Eukaryota</taxon>
        <taxon>Metazoa</taxon>
        <taxon>Echinodermata</taxon>
        <taxon>Eleutherozoa</taxon>
        <taxon>Echinozoa</taxon>
        <taxon>Holothuroidea</taxon>
        <taxon>Aspidochirotacea</taxon>
        <taxon>Aspidochirotida</taxon>
        <taxon>Stichopodidae</taxon>
        <taxon>Apostichopus</taxon>
    </lineage>
</organism>
<comment type="caution">
    <text evidence="7">The sequence shown here is derived from an EMBL/GenBank/DDBJ whole genome shotgun (WGS) entry which is preliminary data.</text>
</comment>
<evidence type="ECO:0000256" key="4">
    <source>
        <dbReference type="ARBA" id="ARBA00023136"/>
    </source>
</evidence>
<dbReference type="SUPFAM" id="SSF48652">
    <property type="entry name" value="Tetraspanin"/>
    <property type="match status" value="1"/>
</dbReference>
<dbReference type="Gene3D" id="1.10.1450.10">
    <property type="entry name" value="Tetraspanin"/>
    <property type="match status" value="1"/>
</dbReference>
<dbReference type="OrthoDB" id="9993879at2759"/>
<feature type="region of interest" description="Disordered" evidence="5">
    <location>
        <begin position="1"/>
        <end position="28"/>
    </location>
</feature>
<dbReference type="STRING" id="307972.A0A2G8LCR9"/>
<evidence type="ECO:0000256" key="6">
    <source>
        <dbReference type="SAM" id="Phobius"/>
    </source>
</evidence>
<evidence type="ECO:0008006" key="9">
    <source>
        <dbReference type="Google" id="ProtNLM"/>
    </source>
</evidence>
<dbReference type="InterPro" id="IPR008952">
    <property type="entry name" value="Tetraspanin_EC2_sf"/>
</dbReference>
<evidence type="ECO:0000313" key="7">
    <source>
        <dbReference type="EMBL" id="PIK58005.1"/>
    </source>
</evidence>
<dbReference type="PANTHER" id="PTHR19282:SF534">
    <property type="entry name" value="TETRASPANIN FAMILY-RELATED"/>
    <property type="match status" value="1"/>
</dbReference>
<name>A0A2G8LCR9_STIJA</name>
<dbReference type="EMBL" id="MRZV01000126">
    <property type="protein sequence ID" value="PIK58005.1"/>
    <property type="molecule type" value="Genomic_DNA"/>
</dbReference>
<dbReference type="Proteomes" id="UP000230750">
    <property type="component" value="Unassembled WGS sequence"/>
</dbReference>
<reference evidence="7 8" key="1">
    <citation type="journal article" date="2017" name="PLoS Biol.">
        <title>The sea cucumber genome provides insights into morphological evolution and visceral regeneration.</title>
        <authorList>
            <person name="Zhang X."/>
            <person name="Sun L."/>
            <person name="Yuan J."/>
            <person name="Sun Y."/>
            <person name="Gao Y."/>
            <person name="Zhang L."/>
            <person name="Li S."/>
            <person name="Dai H."/>
            <person name="Hamel J.F."/>
            <person name="Liu C."/>
            <person name="Yu Y."/>
            <person name="Liu S."/>
            <person name="Lin W."/>
            <person name="Guo K."/>
            <person name="Jin S."/>
            <person name="Xu P."/>
            <person name="Storey K.B."/>
            <person name="Huan P."/>
            <person name="Zhang T."/>
            <person name="Zhou Y."/>
            <person name="Zhang J."/>
            <person name="Lin C."/>
            <person name="Li X."/>
            <person name="Xing L."/>
            <person name="Huo D."/>
            <person name="Sun M."/>
            <person name="Wang L."/>
            <person name="Mercier A."/>
            <person name="Li F."/>
            <person name="Yang H."/>
            <person name="Xiang J."/>
        </authorList>
    </citation>
    <scope>NUCLEOTIDE SEQUENCE [LARGE SCALE GENOMIC DNA]</scope>
    <source>
        <strain evidence="7">Shaxun</strain>
        <tissue evidence="7">Muscle</tissue>
    </source>
</reference>